<feature type="non-terminal residue" evidence="6">
    <location>
        <position position="159"/>
    </location>
</feature>
<evidence type="ECO:0000256" key="3">
    <source>
        <dbReference type="ARBA" id="ARBA00014974"/>
    </source>
</evidence>
<comment type="similarity">
    <text evidence="1">Belongs to the eukaryotic-type N-acetylglucosamine kinase family.</text>
</comment>
<dbReference type="InterPro" id="IPR002731">
    <property type="entry name" value="ATPase_BadF"/>
</dbReference>
<evidence type="ECO:0000256" key="1">
    <source>
        <dbReference type="ARBA" id="ARBA00006198"/>
    </source>
</evidence>
<dbReference type="EC" id="2.7.1.59" evidence="2"/>
<proteinExistence type="inferred from homology"/>
<dbReference type="Pfam" id="PF01869">
    <property type="entry name" value="BcrAD_BadFG"/>
    <property type="match status" value="1"/>
</dbReference>
<gene>
    <name evidence="6" type="ORF">g.12386</name>
</gene>
<dbReference type="EMBL" id="GECZ01018807">
    <property type="protein sequence ID" value="JAS50962.1"/>
    <property type="molecule type" value="Transcribed_RNA"/>
</dbReference>
<protein>
    <recommendedName>
        <fullName evidence="3">N-acetyl-D-glucosamine kinase</fullName>
        <ecNumber evidence="2">2.7.1.59</ecNumber>
    </recommendedName>
    <alternativeName>
        <fullName evidence="4">GlcNAc kinase</fullName>
    </alternativeName>
</protein>
<evidence type="ECO:0000256" key="4">
    <source>
        <dbReference type="ARBA" id="ARBA00031123"/>
    </source>
</evidence>
<dbReference type="SUPFAM" id="SSF53067">
    <property type="entry name" value="Actin-like ATPase domain"/>
    <property type="match status" value="2"/>
</dbReference>
<accession>A0A1B6FL95</accession>
<dbReference type="PANTHER" id="PTHR12862">
    <property type="entry name" value="BADF TYPE ATPASE DOMAIN-CONTAINING PROTEIN"/>
    <property type="match status" value="1"/>
</dbReference>
<evidence type="ECO:0000313" key="6">
    <source>
        <dbReference type="EMBL" id="JAS50962.1"/>
    </source>
</evidence>
<dbReference type="InterPro" id="IPR039758">
    <property type="entry name" value="NAGK-like"/>
</dbReference>
<dbReference type="PANTHER" id="PTHR12862:SF0">
    <property type="entry name" value="N-ACETYL-D-GLUCOSAMINE KINASE"/>
    <property type="match status" value="1"/>
</dbReference>
<name>A0A1B6FL95_9HEMI</name>
<dbReference type="GO" id="GO:0045127">
    <property type="term" value="F:N-acetylglucosamine kinase activity"/>
    <property type="evidence" value="ECO:0007669"/>
    <property type="project" value="UniProtKB-EC"/>
</dbReference>
<sequence>MSDAIYGGIEGGASKSCAVLYNAQGEELALVRGPHTNHWLLGMDGCHERIHNLIVAALKEANLPPDTTLKTLGLSLSGCEGEETCEEMKAGMAAKYPHMSDHYVVWSDTVAPVIVAHEEGGVVLISGTGTNALLINPDGSQSRCGGWGFLLGDEGGAFW</sequence>
<evidence type="ECO:0000256" key="2">
    <source>
        <dbReference type="ARBA" id="ARBA00012122"/>
    </source>
</evidence>
<dbReference type="InterPro" id="IPR043129">
    <property type="entry name" value="ATPase_NBD"/>
</dbReference>
<reference evidence="6" key="1">
    <citation type="submission" date="2015-11" db="EMBL/GenBank/DDBJ databases">
        <title>De novo transcriptome assembly of four potential Pierce s Disease insect vectors from Arizona vineyards.</title>
        <authorList>
            <person name="Tassone E.E."/>
        </authorList>
    </citation>
    <scope>NUCLEOTIDE SEQUENCE</scope>
</reference>
<evidence type="ECO:0000259" key="5">
    <source>
        <dbReference type="Pfam" id="PF01869"/>
    </source>
</evidence>
<feature type="domain" description="ATPase BadF/BadG/BcrA/BcrD type" evidence="5">
    <location>
        <begin position="8"/>
        <end position="159"/>
    </location>
</feature>
<dbReference type="AlphaFoldDB" id="A0A1B6FL95"/>
<dbReference type="Gene3D" id="3.30.420.40">
    <property type="match status" value="1"/>
</dbReference>
<organism evidence="6">
    <name type="scientific">Cuerna arida</name>
    <dbReference type="NCBI Taxonomy" id="1464854"/>
    <lineage>
        <taxon>Eukaryota</taxon>
        <taxon>Metazoa</taxon>
        <taxon>Ecdysozoa</taxon>
        <taxon>Arthropoda</taxon>
        <taxon>Hexapoda</taxon>
        <taxon>Insecta</taxon>
        <taxon>Pterygota</taxon>
        <taxon>Neoptera</taxon>
        <taxon>Paraneoptera</taxon>
        <taxon>Hemiptera</taxon>
        <taxon>Auchenorrhyncha</taxon>
        <taxon>Membracoidea</taxon>
        <taxon>Cicadellidae</taxon>
        <taxon>Cicadellinae</taxon>
        <taxon>Proconiini</taxon>
        <taxon>Cuerna</taxon>
    </lineage>
</organism>